<name>A0A2A4MV06_9GAMM</name>
<accession>A0A2A4MV06</accession>
<dbReference type="Proteomes" id="UP000218172">
    <property type="component" value="Unassembled WGS sequence"/>
</dbReference>
<evidence type="ECO:0000313" key="1">
    <source>
        <dbReference type="EMBL" id="PCH63670.1"/>
    </source>
</evidence>
<dbReference type="AlphaFoldDB" id="A0A2A4MV06"/>
<organism evidence="1 2">
    <name type="scientific">SAR86 cluster bacterium</name>
    <dbReference type="NCBI Taxonomy" id="2030880"/>
    <lineage>
        <taxon>Bacteria</taxon>
        <taxon>Pseudomonadati</taxon>
        <taxon>Pseudomonadota</taxon>
        <taxon>Gammaproteobacteria</taxon>
        <taxon>SAR86 cluster</taxon>
    </lineage>
</organism>
<sequence length="66" mass="7101">MKQWGTDHVLPISDVGVNGKLPVTEKGLLPYIRPLSGLLKPLALMEFAKTWSVPTALIGLVCSDGQ</sequence>
<comment type="caution">
    <text evidence="1">The sequence shown here is derived from an EMBL/GenBank/DDBJ whole genome shotgun (WGS) entry which is preliminary data.</text>
</comment>
<reference evidence="2" key="1">
    <citation type="submission" date="2017-08" db="EMBL/GenBank/DDBJ databases">
        <title>A dynamic microbial community with high functional redundancy inhabits the cold, oxic subseafloor aquifer.</title>
        <authorList>
            <person name="Tully B.J."/>
            <person name="Wheat C.G."/>
            <person name="Glazer B.T."/>
            <person name="Huber J.A."/>
        </authorList>
    </citation>
    <scope>NUCLEOTIDE SEQUENCE [LARGE SCALE GENOMIC DNA]</scope>
</reference>
<protein>
    <submittedName>
        <fullName evidence="1">Uncharacterized protein</fullName>
    </submittedName>
</protein>
<evidence type="ECO:0000313" key="2">
    <source>
        <dbReference type="Proteomes" id="UP000218172"/>
    </source>
</evidence>
<dbReference type="EMBL" id="NVQR01000010">
    <property type="protein sequence ID" value="PCH63670.1"/>
    <property type="molecule type" value="Genomic_DNA"/>
</dbReference>
<proteinExistence type="predicted"/>
<gene>
    <name evidence="1" type="ORF">COC19_00770</name>
</gene>